<organism evidence="1 2">
    <name type="scientific">Marasmius crinis-equi</name>
    <dbReference type="NCBI Taxonomy" id="585013"/>
    <lineage>
        <taxon>Eukaryota</taxon>
        <taxon>Fungi</taxon>
        <taxon>Dikarya</taxon>
        <taxon>Basidiomycota</taxon>
        <taxon>Agaricomycotina</taxon>
        <taxon>Agaricomycetes</taxon>
        <taxon>Agaricomycetidae</taxon>
        <taxon>Agaricales</taxon>
        <taxon>Marasmiineae</taxon>
        <taxon>Marasmiaceae</taxon>
        <taxon>Marasmius</taxon>
    </lineage>
</organism>
<comment type="caution">
    <text evidence="1">The sequence shown here is derived from an EMBL/GenBank/DDBJ whole genome shotgun (WGS) entry which is preliminary data.</text>
</comment>
<dbReference type="EMBL" id="JBAHYK010002667">
    <property type="protein sequence ID" value="KAL0564618.1"/>
    <property type="molecule type" value="Genomic_DNA"/>
</dbReference>
<accession>A0ABR3EP08</accession>
<dbReference type="Gene3D" id="3.80.10.10">
    <property type="entry name" value="Ribonuclease Inhibitor"/>
    <property type="match status" value="1"/>
</dbReference>
<reference evidence="1 2" key="1">
    <citation type="submission" date="2024-02" db="EMBL/GenBank/DDBJ databases">
        <title>A draft genome for the cacao thread blight pathogen Marasmius crinis-equi.</title>
        <authorList>
            <person name="Cohen S.P."/>
            <person name="Baruah I.K."/>
            <person name="Amoako-Attah I."/>
            <person name="Bukari Y."/>
            <person name="Meinhardt L.W."/>
            <person name="Bailey B.A."/>
        </authorList>
    </citation>
    <scope>NUCLEOTIDE SEQUENCE [LARGE SCALE GENOMIC DNA]</scope>
    <source>
        <strain evidence="1 2">GH-76</strain>
    </source>
</reference>
<keyword evidence="2" id="KW-1185">Reference proteome</keyword>
<dbReference type="Proteomes" id="UP001465976">
    <property type="component" value="Unassembled WGS sequence"/>
</dbReference>
<dbReference type="InterPro" id="IPR032675">
    <property type="entry name" value="LRR_dom_sf"/>
</dbReference>
<evidence type="ECO:0000313" key="1">
    <source>
        <dbReference type="EMBL" id="KAL0564618.1"/>
    </source>
</evidence>
<sequence length="486" mass="54497">MIADKEQDPSRHKAELCCLESILGDFKDRTDALQTTIAAYHKGFTSIIQRIPRELWHEVFLQSVQLAAGVECSAARYRTSDVCTLQQEVIDTNSGLRSTAAIPRTPYGDLDVIDTPHLEFHLEHSKHKPLDVFTFAFAESSNERRSKDQVGVRVMNLARGITVRDLLSVLPCPELSLLHLEYLILSPTAVKHQCTCFYEVFRHVPKLLRVTTPGIVGQSRCYDREIRFDLLQKLNIRSLAVSNLRTHKTLFQMLGTLPKLRKLAFNRPDTFQYPISPPVLCQQLQHLSIGHHEDRNNHSDRDMILASLKSPNLQSFVLNSSSGGGVGGLDVGLREYNSGSSTSLSLTCDLLIGSISDDHTKMAGQEPEFLKKILRDLPNITVVEGRFGYRRPPKDAQPYTDLFMELSRKRATIAPRLKSFLIWTEDTEINGEALKSVIRMLEVRMPGGNPSVEGPSLADVCFATILDQAKSYNRLSLGASDAWEEG</sequence>
<name>A0ABR3EP08_9AGAR</name>
<evidence type="ECO:0000313" key="2">
    <source>
        <dbReference type="Proteomes" id="UP001465976"/>
    </source>
</evidence>
<gene>
    <name evidence="1" type="ORF">V5O48_017427</name>
</gene>
<protein>
    <submittedName>
        <fullName evidence="1">Uncharacterized protein</fullName>
    </submittedName>
</protein>
<proteinExistence type="predicted"/>